<protein>
    <recommendedName>
        <fullName evidence="8">Patatin</fullName>
        <ecNumber evidence="8">3.1.1.-</ecNumber>
    </recommendedName>
</protein>
<dbReference type="InterPro" id="IPR031622">
    <property type="entry name" value="Znf-SCNM1"/>
</dbReference>
<dbReference type="PROSITE" id="PS51635">
    <property type="entry name" value="PNPLA"/>
    <property type="match status" value="1"/>
</dbReference>
<dbReference type="GO" id="GO:0016042">
    <property type="term" value="P:lipid catabolic process"/>
    <property type="evidence" value="ECO:0007669"/>
    <property type="project" value="UniProtKB-UniRule"/>
</dbReference>
<organism evidence="11 12">
    <name type="scientific">Lolium multiflorum</name>
    <name type="common">Italian ryegrass</name>
    <name type="synonym">Lolium perenne subsp. multiflorum</name>
    <dbReference type="NCBI Taxonomy" id="4521"/>
    <lineage>
        <taxon>Eukaryota</taxon>
        <taxon>Viridiplantae</taxon>
        <taxon>Streptophyta</taxon>
        <taxon>Embryophyta</taxon>
        <taxon>Tracheophyta</taxon>
        <taxon>Spermatophyta</taxon>
        <taxon>Magnoliopsida</taxon>
        <taxon>Liliopsida</taxon>
        <taxon>Poales</taxon>
        <taxon>Poaceae</taxon>
        <taxon>BOP clade</taxon>
        <taxon>Pooideae</taxon>
        <taxon>Poodae</taxon>
        <taxon>Poeae</taxon>
        <taxon>Poeae Chloroplast Group 2 (Poeae type)</taxon>
        <taxon>Loliodinae</taxon>
        <taxon>Loliinae</taxon>
        <taxon>Lolium</taxon>
    </lineage>
</organism>
<keyword evidence="3" id="KW-0611">Plant defense</keyword>
<gene>
    <name evidence="11" type="ORF">QYE76_031119</name>
</gene>
<feature type="compositionally biased region" description="Low complexity" evidence="9">
    <location>
        <begin position="26"/>
        <end position="41"/>
    </location>
</feature>
<evidence type="ECO:0000256" key="7">
    <source>
        <dbReference type="PROSITE-ProRule" id="PRU01161"/>
    </source>
</evidence>
<dbReference type="EMBL" id="JAUUTY010000007">
    <property type="protein sequence ID" value="KAK1607446.1"/>
    <property type="molecule type" value="Genomic_DNA"/>
</dbReference>
<evidence type="ECO:0000256" key="5">
    <source>
        <dbReference type="ARBA" id="ARBA00023098"/>
    </source>
</evidence>
<dbReference type="Pfam" id="PF15803">
    <property type="entry name" value="zf-SCNM1"/>
    <property type="match status" value="1"/>
</dbReference>
<evidence type="ECO:0000256" key="8">
    <source>
        <dbReference type="RuleBase" id="RU361262"/>
    </source>
</evidence>
<evidence type="ECO:0000256" key="4">
    <source>
        <dbReference type="ARBA" id="ARBA00022963"/>
    </source>
</evidence>
<comment type="function">
    <text evidence="8">Lipolytic acyl hydrolase (LAH).</text>
</comment>
<feature type="compositionally biased region" description="Basic and acidic residues" evidence="9">
    <location>
        <begin position="9"/>
        <end position="22"/>
    </location>
</feature>
<comment type="caution">
    <text evidence="11">The sequence shown here is derived from an EMBL/GenBank/DDBJ whole genome shotgun (WGS) entry which is preliminary data.</text>
</comment>
<dbReference type="CDD" id="cd07214">
    <property type="entry name" value="Pat17_isozyme_like"/>
    <property type="match status" value="1"/>
</dbReference>
<dbReference type="GO" id="GO:0047372">
    <property type="term" value="F:monoacylglycerol lipase activity"/>
    <property type="evidence" value="ECO:0007669"/>
    <property type="project" value="TreeGrafter"/>
</dbReference>
<evidence type="ECO:0000256" key="2">
    <source>
        <dbReference type="ARBA" id="ARBA00022801"/>
    </source>
</evidence>
<feature type="domain" description="PNPLA" evidence="10">
    <location>
        <begin position="274"/>
        <end position="480"/>
    </location>
</feature>
<evidence type="ECO:0000256" key="1">
    <source>
        <dbReference type="ARBA" id="ARBA00010240"/>
    </source>
</evidence>
<keyword evidence="4 7" id="KW-0442">Lipid degradation</keyword>
<dbReference type="EC" id="3.1.1.-" evidence="8"/>
<comment type="similarity">
    <text evidence="1 8">Belongs to the patatin family.</text>
</comment>
<feature type="active site" description="Proton acceptor" evidence="7">
    <location>
        <position position="467"/>
    </location>
</feature>
<accession>A0AAD8VJE9</accession>
<dbReference type="Pfam" id="PF01734">
    <property type="entry name" value="Patatin"/>
    <property type="match status" value="1"/>
</dbReference>
<feature type="short sequence motif" description="DGA/G" evidence="7">
    <location>
        <begin position="467"/>
        <end position="469"/>
    </location>
</feature>
<dbReference type="PANTHER" id="PTHR32176">
    <property type="entry name" value="XYLOSE ISOMERASE"/>
    <property type="match status" value="1"/>
</dbReference>
<evidence type="ECO:0000256" key="6">
    <source>
        <dbReference type="ARBA" id="ARBA00025642"/>
    </source>
</evidence>
<keyword evidence="2 7" id="KW-0378">Hydrolase</keyword>
<sequence length="653" mass="71822">MSVFGGDSWARESQQRKRRLDDLMLPAAATSPSSSSPSASGSFKRLSSGKFACLVCPHRPVLDSSLMLSMHIKGSRHIAAESRLREKELSRQQEMSKRLALSSVPSVSKYSNQHPSVRAGDMKEKPLIEQTRRAILDAQSTRFNNFSATKESHDLKRTGNALYCSSQVAPSGVPLEECAENTASVESKNIEGGPFTGDETPRKVLSEWEVDIKKRQERELRFTASGWKRDCHGKWYKDEDLGSIILVNLKMASTSSAEGARQNTLDKDKVVTVLSIDGGGVRGIIPATILAFLEEELKKLDGPDVRIADYFDVVAGTSTGGLLTVMLTAPDKNGRPLFDAKDLAKFYIDESPKIFPQKSSIFSKIGTALKMATGPKYNGKYLHSLLRQYLGETRLDGTLTNVVIPTFDIAYLQPTIFSTFQLKQHPARNALLSDITISTSAAPTFFPAHYFETKDDKGNTRSFNLVDGGLAANNPTLCAMSQVSQDIILGNGEFFLQNTVDYGKFIVVSIGCGLSPSEKYNAKDAAKWGILNWIVKDGTVPIVDMFNAASADMVDIHLSVLFSALRSSQRYLRIQYDQLSGSAGSIDDCSKANLDRLVEIGNELLRSNVSRVDLETGRNVEMPGEGTNSEQLTKFAKQLSAERSRRKKVLQIN</sequence>
<dbReference type="GO" id="GO:0006952">
    <property type="term" value="P:defense response"/>
    <property type="evidence" value="ECO:0007669"/>
    <property type="project" value="UniProtKB-KW"/>
</dbReference>
<evidence type="ECO:0000259" key="10">
    <source>
        <dbReference type="PROSITE" id="PS51635"/>
    </source>
</evidence>
<evidence type="ECO:0000313" key="12">
    <source>
        <dbReference type="Proteomes" id="UP001231189"/>
    </source>
</evidence>
<dbReference type="FunFam" id="3.40.1090.10:FF:000005">
    <property type="entry name" value="Patatin"/>
    <property type="match status" value="1"/>
</dbReference>
<feature type="region of interest" description="Disordered" evidence="9">
    <location>
        <begin position="98"/>
        <end position="118"/>
    </location>
</feature>
<dbReference type="PANTHER" id="PTHR32176:SF26">
    <property type="entry name" value="PATATIN-LIKE PROTEIN 2"/>
    <property type="match status" value="1"/>
</dbReference>
<evidence type="ECO:0000256" key="3">
    <source>
        <dbReference type="ARBA" id="ARBA00022821"/>
    </source>
</evidence>
<dbReference type="Gene3D" id="3.40.1090.10">
    <property type="entry name" value="Cytosolic phospholipase A2 catalytic domain"/>
    <property type="match status" value="1"/>
</dbReference>
<dbReference type="SUPFAM" id="SSF52151">
    <property type="entry name" value="FabD/lysophospholipase-like"/>
    <property type="match status" value="1"/>
</dbReference>
<feature type="active site" description="Nucleophile" evidence="7">
    <location>
        <position position="318"/>
    </location>
</feature>
<dbReference type="InterPro" id="IPR016035">
    <property type="entry name" value="Acyl_Trfase/lysoPLipase"/>
</dbReference>
<feature type="compositionally biased region" description="Polar residues" evidence="9">
    <location>
        <begin position="103"/>
        <end position="115"/>
    </location>
</feature>
<keyword evidence="12" id="KW-1185">Reference proteome</keyword>
<comment type="function">
    <text evidence="6">Possesses non-specific lipolytic acyl hydrolase (LAH) activity. Hydrolyzes phospholipids as well as galactolipids. May play a role in disease resistance.</text>
</comment>
<feature type="short sequence motif" description="GXSXG" evidence="7">
    <location>
        <begin position="316"/>
        <end position="320"/>
    </location>
</feature>
<keyword evidence="5 7" id="KW-0443">Lipid metabolism</keyword>
<dbReference type="AlphaFoldDB" id="A0AAD8VJE9"/>
<dbReference type="InterPro" id="IPR002641">
    <property type="entry name" value="PNPLA_dom"/>
</dbReference>
<evidence type="ECO:0000256" key="9">
    <source>
        <dbReference type="SAM" id="MobiDB-lite"/>
    </source>
</evidence>
<dbReference type="GO" id="GO:0004620">
    <property type="term" value="F:phospholipase activity"/>
    <property type="evidence" value="ECO:0007669"/>
    <property type="project" value="TreeGrafter"/>
</dbReference>
<dbReference type="Proteomes" id="UP001231189">
    <property type="component" value="Unassembled WGS sequence"/>
</dbReference>
<comment type="domain">
    <text evidence="8">The nitrogen atoms of the two glycine residues in the GGXR motif define the oxyanion hole, and stabilize the oxyanion that forms during the nucleophilic attack by the catalytic serine during substrate cleavage.</text>
</comment>
<feature type="short sequence motif" description="GXGXXG" evidence="7">
    <location>
        <begin position="278"/>
        <end position="283"/>
    </location>
</feature>
<proteinExistence type="inferred from homology"/>
<evidence type="ECO:0000313" key="11">
    <source>
        <dbReference type="EMBL" id="KAK1607446.1"/>
    </source>
</evidence>
<reference evidence="11" key="1">
    <citation type="submission" date="2023-07" db="EMBL/GenBank/DDBJ databases">
        <title>A chromosome-level genome assembly of Lolium multiflorum.</title>
        <authorList>
            <person name="Chen Y."/>
            <person name="Copetti D."/>
            <person name="Kolliker R."/>
            <person name="Studer B."/>
        </authorList>
    </citation>
    <scope>NUCLEOTIDE SEQUENCE</scope>
    <source>
        <strain evidence="11">02402/16</strain>
        <tissue evidence="11">Leaf</tissue>
    </source>
</reference>
<name>A0AAD8VJE9_LOLMU</name>
<feature type="region of interest" description="Disordered" evidence="9">
    <location>
        <begin position="1"/>
        <end position="41"/>
    </location>
</feature>